<dbReference type="Proteomes" id="UP001165064">
    <property type="component" value="Unassembled WGS sequence"/>
</dbReference>
<proteinExistence type="predicted"/>
<keyword evidence="2" id="KW-1185">Reference proteome</keyword>
<evidence type="ECO:0000313" key="2">
    <source>
        <dbReference type="Proteomes" id="UP001165064"/>
    </source>
</evidence>
<evidence type="ECO:0000313" key="1">
    <source>
        <dbReference type="EMBL" id="GME85694.1"/>
    </source>
</evidence>
<reference evidence="1" key="1">
    <citation type="submission" date="2023-04" db="EMBL/GenBank/DDBJ databases">
        <title>Ambrosiozyma monospora NBRC 10751.</title>
        <authorList>
            <person name="Ichikawa N."/>
            <person name="Sato H."/>
            <person name="Tonouchi N."/>
        </authorList>
    </citation>
    <scope>NUCLEOTIDE SEQUENCE</scope>
    <source>
        <strain evidence="1">NBRC 10751</strain>
    </source>
</reference>
<sequence>MRRHQLHNKSVEELAQEWSQALEEALFNAFPRRVSKDYVNKSRTIIFNLGKTNLINKIISDDYTFDRIVRLTDQEMMSEENKQIREKVRQESLAETVLKPNKEKVIIKRTHKGEEVVETDFQYDDPKSNSVEDARLLEIEKLKEEKEKEKEKEQREASSEARDATVDNNLEFKNDDAVAAPITITNQFSATSASDDENVHDEDDHVADVKMDDEDEFNKLLNGQPKSNPEPETESIDHKQETQEVKQGAEEEEDDDYDPLETVPVDTSVWSGSLSFPNELSIKGEFLVSTAGSENDLKYAKLIMKNYPQSLHIDGRLANNKADEYMRLITKSRHLYLYELLPDASNVENQMYNDAQYDKVWAYYNRKSKYGVLGMNPSFIKDAY</sequence>
<gene>
    <name evidence="1" type="ORF">Amon02_000773700</name>
</gene>
<comment type="caution">
    <text evidence="1">The sequence shown here is derived from an EMBL/GenBank/DDBJ whole genome shotgun (WGS) entry which is preliminary data.</text>
</comment>
<name>A0ACB5TDB8_AMBMO</name>
<protein>
    <submittedName>
        <fullName evidence="1">Unnamed protein product</fullName>
    </submittedName>
</protein>
<dbReference type="EMBL" id="BSXS01006563">
    <property type="protein sequence ID" value="GME85694.1"/>
    <property type="molecule type" value="Genomic_DNA"/>
</dbReference>
<organism evidence="1 2">
    <name type="scientific">Ambrosiozyma monospora</name>
    <name type="common">Yeast</name>
    <name type="synonym">Endomycopsis monosporus</name>
    <dbReference type="NCBI Taxonomy" id="43982"/>
    <lineage>
        <taxon>Eukaryota</taxon>
        <taxon>Fungi</taxon>
        <taxon>Dikarya</taxon>
        <taxon>Ascomycota</taxon>
        <taxon>Saccharomycotina</taxon>
        <taxon>Pichiomycetes</taxon>
        <taxon>Pichiales</taxon>
        <taxon>Pichiaceae</taxon>
        <taxon>Ambrosiozyma</taxon>
    </lineage>
</organism>
<accession>A0ACB5TDB8</accession>